<dbReference type="PANTHER" id="PTHR38031:SF1">
    <property type="entry name" value="SULFUR CARRIER PROTEIN CYSO"/>
    <property type="match status" value="1"/>
</dbReference>
<evidence type="ECO:0000313" key="2">
    <source>
        <dbReference type="Proteomes" id="UP000283805"/>
    </source>
</evidence>
<dbReference type="InterPro" id="IPR052045">
    <property type="entry name" value="Sulfur_Carrier/Prot_Modifier"/>
</dbReference>
<dbReference type="EMBL" id="RAPO01000002">
    <property type="protein sequence ID" value="RKD95326.1"/>
    <property type="molecule type" value="Genomic_DNA"/>
</dbReference>
<protein>
    <submittedName>
        <fullName evidence="1">Molybdopterin synthase subunit MoaD</fullName>
    </submittedName>
</protein>
<dbReference type="InterPro" id="IPR010038">
    <property type="entry name" value="MoaD_arc-typ"/>
</dbReference>
<dbReference type="SUPFAM" id="SSF54285">
    <property type="entry name" value="MoaD/ThiS"/>
    <property type="match status" value="1"/>
</dbReference>
<proteinExistence type="predicted"/>
<dbReference type="InterPro" id="IPR012675">
    <property type="entry name" value="Beta-grasp_dom_sf"/>
</dbReference>
<reference evidence="1 2" key="1">
    <citation type="submission" date="2018-09" db="EMBL/GenBank/DDBJ databases">
        <title>Genomic Encyclopedia of Archaeal and Bacterial Type Strains, Phase II (KMG-II): from individual species to whole genera.</title>
        <authorList>
            <person name="Goeker M."/>
        </authorList>
    </citation>
    <scope>NUCLEOTIDE SEQUENCE [LARGE SCALE GENOMIC DNA]</scope>
    <source>
        <strain evidence="1 2">DSM 13151</strain>
    </source>
</reference>
<dbReference type="InterPro" id="IPR054834">
    <property type="entry name" value="SAMP1_3"/>
</dbReference>
<accession>A0A419WIQ2</accession>
<keyword evidence="2" id="KW-1185">Reference proteome</keyword>
<name>A0A419WIQ2_9EURY</name>
<dbReference type="NCBIfam" id="TIGR01687">
    <property type="entry name" value="moaD_arch"/>
    <property type="match status" value="1"/>
</dbReference>
<dbReference type="RefSeq" id="WP_120244611.1">
    <property type="nucleotide sequence ID" value="NZ_RAPO01000002.1"/>
</dbReference>
<comment type="caution">
    <text evidence="1">The sequence shown here is derived from an EMBL/GenBank/DDBJ whole genome shotgun (WGS) entry which is preliminary data.</text>
</comment>
<dbReference type="Gene3D" id="3.10.20.30">
    <property type="match status" value="1"/>
</dbReference>
<organism evidence="1 2">
    <name type="scientific">Halopiger aswanensis</name>
    <dbReference type="NCBI Taxonomy" id="148449"/>
    <lineage>
        <taxon>Archaea</taxon>
        <taxon>Methanobacteriati</taxon>
        <taxon>Methanobacteriota</taxon>
        <taxon>Stenosarchaea group</taxon>
        <taxon>Halobacteria</taxon>
        <taxon>Halobacteriales</taxon>
        <taxon>Natrialbaceae</taxon>
        <taxon>Halopiger</taxon>
    </lineage>
</organism>
<dbReference type="AlphaFoldDB" id="A0A419WIQ2"/>
<evidence type="ECO:0000313" key="1">
    <source>
        <dbReference type="EMBL" id="RKD95326.1"/>
    </source>
</evidence>
<dbReference type="Pfam" id="PF02597">
    <property type="entry name" value="ThiS"/>
    <property type="match status" value="1"/>
</dbReference>
<dbReference type="NCBIfam" id="NF041918">
    <property type="entry name" value="SAMP1"/>
    <property type="match status" value="1"/>
</dbReference>
<dbReference type="PANTHER" id="PTHR38031">
    <property type="entry name" value="SULFUR CARRIER PROTEIN SLR0821-RELATED"/>
    <property type="match status" value="1"/>
</dbReference>
<dbReference type="InterPro" id="IPR016155">
    <property type="entry name" value="Mopterin_synth/thiamin_S_b"/>
</dbReference>
<gene>
    <name evidence="1" type="ORF">ATJ93_2178</name>
</gene>
<dbReference type="Proteomes" id="UP000283805">
    <property type="component" value="Unassembled WGS sequence"/>
</dbReference>
<dbReference type="InterPro" id="IPR003749">
    <property type="entry name" value="ThiS/MoaD-like"/>
</dbReference>
<dbReference type="OrthoDB" id="134663at2157"/>
<sequence>MRVTCELYGPFRDPVGTKSLEREVPADATVRDVFAGLADDYPGLRNRLFDGGEFADSVIVLRNGRNVTHQRGAETPVVDGDVLSVAPAVDGG</sequence>